<feature type="compositionally biased region" description="Polar residues" evidence="4">
    <location>
        <begin position="332"/>
        <end position="344"/>
    </location>
</feature>
<reference evidence="7" key="1">
    <citation type="journal article" date="2023" name="G3 (Bethesda)">
        <title>Whole genome assembly and annotation of the endangered Caribbean coral Acropora cervicornis.</title>
        <authorList>
            <person name="Selwyn J.D."/>
            <person name="Vollmer S.V."/>
        </authorList>
    </citation>
    <scope>NUCLEOTIDE SEQUENCE</scope>
    <source>
        <strain evidence="7">K2</strain>
    </source>
</reference>
<dbReference type="SMART" id="SM00164">
    <property type="entry name" value="TBC"/>
    <property type="match status" value="1"/>
</dbReference>
<feature type="compositionally biased region" description="Basic and acidic residues" evidence="4">
    <location>
        <begin position="600"/>
        <end position="615"/>
    </location>
</feature>
<sequence length="1275" mass="143267">MDAGSEGEPKNEEKQLRLRSKSTPTGTNQFTMSNSLDSGVGSFDESDLSEKSCMKNDYQSEKSCMEERSTAKGLLHQGASSFRFIYLGSAVLDKRYTQAMLPWVIAEVRRKKARVSIVLNVEAMTVKAIDGSGNTLFQHEVQIITRCALSVDKKCFSYLTKVSGDVSSCQSYVFEAVEPSSVNGFLQGIRDAAKQGVDQSTLTAKENGVEDSSSPINNSSLDSQAETSSENLAVIFPLWYVGKVMVSHRQAPPTLIDDLVERFHKRLGMSDSEKQMRVMKEEQRVASPCPDVNMESHGRECLLAKASSFDSAQILQEEPKLAEEKTEELASSRMQLVSANSNSGGRPRSASDGDKMKELYSSKVHGNSSNQHCGTSMQTRHSSHHAGENRNVLFKVTVHSLSCLSVMTKQQLMERRLREVSFCQQGSKSPEHFGFICHDSRSGQYNCYVFKGQSEQLVDDVMQSLRQAFNSAWQAAGPSAVCDMCPLHQLHQLCVQLDGRTVKQQYDILQRHRINLTDEEMSEFTEIFKAESPAPGMSEENEVIMAIFRGIYEQRQKQHTHIGQGNPNQKNREGSNLLQKAKKSLSSSFGSFMSKRGKPRTIEEVNEMEKCESEKLSPTILRRRSATVDTVAHSAHTQPVTPLKESSTHKEDEVLTSTPHRHSKQVPPLQAGEGSPSHLSKKPSGSTSSPPSTPTKTPQGHHRRLSRHNSYGYRQAIFHSVVTPSKKETAISDQDLGVVPQSASWAEMVGRSRSSTELRALWRKAIMEQILLIRMEKENTSLEVNVNEIETNQLKLSYKEISPCSESAATNWTTILEKGDVPVDKRVLLDAVKAGVPKTRRGEIWRFLAKQHEFYSPLPEYKPWMQKSFEELKEVSSSHQHSIFIDLGRTFPSHPYFAAQLGRGQLCLFNVLKAYSVLDEEVGYCQGLSFVAGILLMHMREAEAFDMLRFILYTLQVRTQYKPDMQKLQTQFYMLSRLFHDYYKPVYEFLLECEISPTLYAAPWFLTLFASHFPIGFVVRVLDMMFLQGMEVIFKVILLLLGSCQEELLASDGLEGAVEVIKLSVPPFAEEHVEWLVDKALSLDVSKDLESYEVEYCVFKEEDLSVTEFEDIESEKVECLEAELEIKTKQIQHLNEQLSSARRAIDGLESTINTMQINQTELLNFIRSLKAENESLKKNFEKLKDKVLANGDVAPEVAEVDEEETIEDSLTDCKPTCAEMNASFTEENTDSFEHIGSAEDLSDHEAVDEIHEETTDATGTTLALSNKCEGLVVSR</sequence>
<dbReference type="Pfam" id="PF11830">
    <property type="entry name" value="DUF3350"/>
    <property type="match status" value="1"/>
</dbReference>
<keyword evidence="2" id="KW-0597">Phosphoprotein</keyword>
<dbReference type="Gene3D" id="1.10.472.80">
    <property type="entry name" value="Ypt/Rab-GAP domain of gyp1p, domain 3"/>
    <property type="match status" value="1"/>
</dbReference>
<dbReference type="SMART" id="SM00462">
    <property type="entry name" value="PTB"/>
    <property type="match status" value="2"/>
</dbReference>
<evidence type="ECO:0000313" key="8">
    <source>
        <dbReference type="Proteomes" id="UP001249851"/>
    </source>
</evidence>
<name>A0AAD9V702_ACRCE</name>
<dbReference type="Gene3D" id="2.30.29.30">
    <property type="entry name" value="Pleckstrin-homology domain (PH domain)/Phosphotyrosine-binding domain (PTB)"/>
    <property type="match status" value="2"/>
</dbReference>
<dbReference type="Gene3D" id="1.10.10.2750">
    <property type="match status" value="1"/>
</dbReference>
<feature type="domain" description="PID" evidence="5">
    <location>
        <begin position="396"/>
        <end position="474"/>
    </location>
</feature>
<keyword evidence="3" id="KW-0175">Coiled coil</keyword>
<feature type="compositionally biased region" description="Polar residues" evidence="4">
    <location>
        <begin position="364"/>
        <end position="380"/>
    </location>
</feature>
<feature type="compositionally biased region" description="Low complexity" evidence="4">
    <location>
        <begin position="575"/>
        <end position="594"/>
    </location>
</feature>
<dbReference type="GO" id="GO:0005096">
    <property type="term" value="F:GTPase activator activity"/>
    <property type="evidence" value="ECO:0007669"/>
    <property type="project" value="UniProtKB-KW"/>
</dbReference>
<feature type="compositionally biased region" description="Basic and acidic residues" evidence="4">
    <location>
        <begin position="7"/>
        <end position="16"/>
    </location>
</feature>
<comment type="caution">
    <text evidence="7">The sequence shown here is derived from an EMBL/GenBank/DDBJ whole genome shotgun (WGS) entry which is preliminary data.</text>
</comment>
<proteinExistence type="predicted"/>
<evidence type="ECO:0000256" key="1">
    <source>
        <dbReference type="ARBA" id="ARBA00022468"/>
    </source>
</evidence>
<dbReference type="Pfam" id="PF00640">
    <property type="entry name" value="PID"/>
    <property type="match status" value="1"/>
</dbReference>
<dbReference type="InterPro" id="IPR006020">
    <property type="entry name" value="PTB/PI_dom"/>
</dbReference>
<dbReference type="PROSITE" id="PS50086">
    <property type="entry name" value="TBC_RABGAP"/>
    <property type="match status" value="1"/>
</dbReference>
<dbReference type="PANTHER" id="PTHR47219">
    <property type="entry name" value="RAB GTPASE-ACTIVATING PROTEIN 1-LIKE"/>
    <property type="match status" value="1"/>
</dbReference>
<dbReference type="InterPro" id="IPR021785">
    <property type="entry name" value="DUF3350"/>
</dbReference>
<dbReference type="SUPFAM" id="SSF47923">
    <property type="entry name" value="Ypt/Rab-GAP domain of gyp1p"/>
    <property type="match status" value="2"/>
</dbReference>
<feature type="region of interest" description="Disordered" evidence="4">
    <location>
        <begin position="204"/>
        <end position="224"/>
    </location>
</feature>
<dbReference type="InterPro" id="IPR011993">
    <property type="entry name" value="PH-like_dom_sf"/>
</dbReference>
<reference evidence="7" key="2">
    <citation type="journal article" date="2023" name="Science">
        <title>Genomic signatures of disease resistance in endangered staghorn corals.</title>
        <authorList>
            <person name="Vollmer S.V."/>
            <person name="Selwyn J.D."/>
            <person name="Despard B.A."/>
            <person name="Roesel C.L."/>
        </authorList>
    </citation>
    <scope>NUCLEOTIDE SEQUENCE</scope>
    <source>
        <strain evidence="7">K2</strain>
    </source>
</reference>
<dbReference type="SUPFAM" id="SSF50729">
    <property type="entry name" value="PH domain-like"/>
    <property type="match status" value="2"/>
</dbReference>
<evidence type="ECO:0000256" key="3">
    <source>
        <dbReference type="SAM" id="Coils"/>
    </source>
</evidence>
<feature type="region of interest" description="Disordered" evidence="4">
    <location>
        <begin position="319"/>
        <end position="385"/>
    </location>
</feature>
<feature type="region of interest" description="Disordered" evidence="4">
    <location>
        <begin position="1"/>
        <end position="41"/>
    </location>
</feature>
<keyword evidence="1" id="KW-0343">GTPase activation</keyword>
<dbReference type="InterPro" id="IPR050302">
    <property type="entry name" value="Rab_GAP_TBC_domain"/>
</dbReference>
<keyword evidence="8" id="KW-1185">Reference proteome</keyword>
<dbReference type="Gene3D" id="1.10.8.270">
    <property type="entry name" value="putative rabgap domain of human tbc1 domain family member 14 like domains"/>
    <property type="match status" value="1"/>
</dbReference>
<dbReference type="Proteomes" id="UP001249851">
    <property type="component" value="Unassembled WGS sequence"/>
</dbReference>
<evidence type="ECO:0000256" key="2">
    <source>
        <dbReference type="ARBA" id="ARBA00022553"/>
    </source>
</evidence>
<accession>A0AAD9V702</accession>
<feature type="compositionally biased region" description="Low complexity" evidence="4">
    <location>
        <begin position="211"/>
        <end position="223"/>
    </location>
</feature>
<feature type="coiled-coil region" evidence="3">
    <location>
        <begin position="1117"/>
        <end position="1186"/>
    </location>
</feature>
<dbReference type="FunFam" id="1.10.10.2750:FF:000002">
    <property type="entry name" value="TBC1 domain family member 4"/>
    <property type="match status" value="1"/>
</dbReference>
<feature type="compositionally biased region" description="Polar residues" evidence="4">
    <location>
        <begin position="21"/>
        <end position="37"/>
    </location>
</feature>
<dbReference type="PROSITE" id="PS01179">
    <property type="entry name" value="PID"/>
    <property type="match status" value="1"/>
</dbReference>
<dbReference type="InterPro" id="IPR035969">
    <property type="entry name" value="Rab-GAP_TBC_sf"/>
</dbReference>
<organism evidence="7 8">
    <name type="scientific">Acropora cervicornis</name>
    <name type="common">Staghorn coral</name>
    <dbReference type="NCBI Taxonomy" id="6130"/>
    <lineage>
        <taxon>Eukaryota</taxon>
        <taxon>Metazoa</taxon>
        <taxon>Cnidaria</taxon>
        <taxon>Anthozoa</taxon>
        <taxon>Hexacorallia</taxon>
        <taxon>Scleractinia</taxon>
        <taxon>Astrocoeniina</taxon>
        <taxon>Acroporidae</taxon>
        <taxon>Acropora</taxon>
    </lineage>
</organism>
<dbReference type="InterPro" id="IPR000195">
    <property type="entry name" value="Rab-GAP-TBC_dom"/>
</dbReference>
<feature type="domain" description="Rab-GAP TBC" evidence="6">
    <location>
        <begin position="835"/>
        <end position="1029"/>
    </location>
</feature>
<feature type="compositionally biased region" description="Basic and acidic residues" evidence="4">
    <location>
        <begin position="349"/>
        <end position="360"/>
    </location>
</feature>
<dbReference type="AlphaFoldDB" id="A0AAD9V702"/>
<gene>
    <name evidence="7" type="ORF">P5673_013224</name>
</gene>
<feature type="region of interest" description="Disordered" evidence="4">
    <location>
        <begin position="555"/>
        <end position="705"/>
    </location>
</feature>
<dbReference type="Pfam" id="PF00566">
    <property type="entry name" value="RabGAP-TBC"/>
    <property type="match status" value="1"/>
</dbReference>
<evidence type="ECO:0000313" key="7">
    <source>
        <dbReference type="EMBL" id="KAK2563509.1"/>
    </source>
</evidence>
<evidence type="ECO:0000259" key="6">
    <source>
        <dbReference type="PROSITE" id="PS50086"/>
    </source>
</evidence>
<feature type="compositionally biased region" description="Basic and acidic residues" evidence="4">
    <location>
        <begin position="319"/>
        <end position="330"/>
    </location>
</feature>
<evidence type="ECO:0000259" key="5">
    <source>
        <dbReference type="PROSITE" id="PS01179"/>
    </source>
</evidence>
<feature type="compositionally biased region" description="Low complexity" evidence="4">
    <location>
        <begin position="682"/>
        <end position="698"/>
    </location>
</feature>
<dbReference type="FunFam" id="1.10.8.270:FF:000001">
    <property type="entry name" value="TBC1 domain family member 1"/>
    <property type="match status" value="1"/>
</dbReference>
<protein>
    <submittedName>
        <fullName evidence="7">TBC1 domain family member 1</fullName>
    </submittedName>
</protein>
<dbReference type="PANTHER" id="PTHR47219:SF16">
    <property type="entry name" value="GTPASE ACTIVATING PROTEIN"/>
    <property type="match status" value="1"/>
</dbReference>
<dbReference type="EMBL" id="JARQWQ010000025">
    <property type="protein sequence ID" value="KAK2563509.1"/>
    <property type="molecule type" value="Genomic_DNA"/>
</dbReference>
<evidence type="ECO:0000256" key="4">
    <source>
        <dbReference type="SAM" id="MobiDB-lite"/>
    </source>
</evidence>